<proteinExistence type="predicted"/>
<dbReference type="InterPro" id="IPR007110">
    <property type="entry name" value="Ig-like_dom"/>
</dbReference>
<dbReference type="GO" id="GO:0098609">
    <property type="term" value="P:cell-cell adhesion"/>
    <property type="evidence" value="ECO:0007669"/>
    <property type="project" value="TreeGrafter"/>
</dbReference>
<feature type="region of interest" description="Disordered" evidence="4">
    <location>
        <begin position="103"/>
        <end position="142"/>
    </location>
</feature>
<organism evidence="7 8">
    <name type="scientific">Pocillopora damicornis</name>
    <name type="common">Cauliflower coral</name>
    <name type="synonym">Millepora damicornis</name>
    <dbReference type="NCBI Taxonomy" id="46731"/>
    <lineage>
        <taxon>Eukaryota</taxon>
        <taxon>Metazoa</taxon>
        <taxon>Cnidaria</taxon>
        <taxon>Anthozoa</taxon>
        <taxon>Hexacorallia</taxon>
        <taxon>Scleractinia</taxon>
        <taxon>Astrocoeniina</taxon>
        <taxon>Pocilloporidae</taxon>
        <taxon>Pocillopora</taxon>
    </lineage>
</organism>
<evidence type="ECO:0000256" key="4">
    <source>
        <dbReference type="SAM" id="MobiDB-lite"/>
    </source>
</evidence>
<keyword evidence="8" id="KW-1185">Reference proteome</keyword>
<dbReference type="PANTHER" id="PTHR44170">
    <property type="entry name" value="PROTEIN SIDEKICK"/>
    <property type="match status" value="1"/>
</dbReference>
<keyword evidence="5" id="KW-0472">Membrane</keyword>
<dbReference type="InterPro" id="IPR003599">
    <property type="entry name" value="Ig_sub"/>
</dbReference>
<dbReference type="SMART" id="SM00408">
    <property type="entry name" value="IGc2"/>
    <property type="match status" value="3"/>
</dbReference>
<keyword evidence="5" id="KW-1133">Transmembrane helix</keyword>
<dbReference type="Pfam" id="PF13927">
    <property type="entry name" value="Ig_3"/>
    <property type="match status" value="2"/>
</dbReference>
<dbReference type="InterPro" id="IPR013783">
    <property type="entry name" value="Ig-like_fold"/>
</dbReference>
<keyword evidence="3" id="KW-0393">Immunoglobulin domain</keyword>
<dbReference type="OMA" id="ESAMCAC"/>
<sequence length="617" mass="68018">MSKTGTYLSFAALTICFLLCFLLSHEHRRLQRRVETLEHAAKPYLDETNARRAKRDNDDVIEHDLECSQKLIACVQKFTENQLRSLLENKICVNDENICVQGPVGPKGDRGPAGERGPQGQKGDTGQPGVKGEKGDSGAGADGLLTPSMPAFIVKPQPVTVRENDTASILCMTGGMPRPDIIWSREGGQLQNERSFTLIDGSLMIMDAVPSDQGTYVCKALNFVGEVEAKANLTVLVPVRILDHSPHTFVEEESELTLRCPVFGRPEPKITWNKTSGAPSAWETFLNEGELRFNKIELEDSGFYTCLAENIFNEVVVILGVTVVPRLKFVIVPKKKTKVHVGDDVVLTCVADSGEFIPVVTWSKTSGGLPSGSRLDENGTLFIANASFDATGSYECIAKNIITSIEIEVEVDVLVRTCTEWRKLGYTESAEYRIDPDIEGPVPAFQALCDMEDKNGVGITIFRHDSEGRIQTFTCDPPGCYKRNINYTTTSLAQIVSVINVSSHCEQFIRYDCMNSLLLNQGMPVGWWVSRDGEKMKYWGGAPPESAMCACGVNNTCAKGGICNCDANDYVLRRDEGMLTDRATLPVTQLRFGDAGKFNREFGFHTLGELKCFGLFQ</sequence>
<protein>
    <recommendedName>
        <fullName evidence="6">Ig-like domain-containing protein</fullName>
    </recommendedName>
</protein>
<dbReference type="InterPro" id="IPR008160">
    <property type="entry name" value="Collagen"/>
</dbReference>
<evidence type="ECO:0000256" key="1">
    <source>
        <dbReference type="ARBA" id="ARBA00022737"/>
    </source>
</evidence>
<gene>
    <name evidence="7" type="ORF">pdam_00001707</name>
</gene>
<dbReference type="Gene3D" id="2.60.120.1000">
    <property type="match status" value="1"/>
</dbReference>
<accession>A0A3M6UPY1</accession>
<dbReference type="PANTHER" id="PTHR44170:SF6">
    <property type="entry name" value="CONTACTIN"/>
    <property type="match status" value="1"/>
</dbReference>
<dbReference type="EMBL" id="RCHS01001028">
    <property type="protein sequence ID" value="RMX55604.1"/>
    <property type="molecule type" value="Genomic_DNA"/>
</dbReference>
<dbReference type="Gene3D" id="2.60.40.10">
    <property type="entry name" value="Immunoglobulins"/>
    <property type="match status" value="3"/>
</dbReference>
<dbReference type="PROSITE" id="PS50835">
    <property type="entry name" value="IG_LIKE"/>
    <property type="match status" value="3"/>
</dbReference>
<keyword evidence="5" id="KW-0812">Transmembrane</keyword>
<dbReference type="AlphaFoldDB" id="A0A3M6UPY1"/>
<dbReference type="GO" id="GO:0016020">
    <property type="term" value="C:membrane"/>
    <property type="evidence" value="ECO:0007669"/>
    <property type="project" value="UniProtKB-SubCell"/>
</dbReference>
<keyword evidence="1" id="KW-0677">Repeat</keyword>
<dbReference type="OrthoDB" id="5986691at2759"/>
<feature type="transmembrane region" description="Helical" evidence="5">
    <location>
        <begin position="6"/>
        <end position="23"/>
    </location>
</feature>
<feature type="domain" description="Ig-like" evidence="6">
    <location>
        <begin position="238"/>
        <end position="324"/>
    </location>
</feature>
<evidence type="ECO:0000256" key="3">
    <source>
        <dbReference type="ARBA" id="ARBA00023319"/>
    </source>
</evidence>
<evidence type="ECO:0000256" key="5">
    <source>
        <dbReference type="SAM" id="Phobius"/>
    </source>
</evidence>
<dbReference type="InterPro" id="IPR013098">
    <property type="entry name" value="Ig_I-set"/>
</dbReference>
<evidence type="ECO:0000256" key="2">
    <source>
        <dbReference type="ARBA" id="ARBA00023157"/>
    </source>
</evidence>
<feature type="domain" description="Ig-like" evidence="6">
    <location>
        <begin position="325"/>
        <end position="412"/>
    </location>
</feature>
<dbReference type="SUPFAM" id="SSF48726">
    <property type="entry name" value="Immunoglobulin"/>
    <property type="match status" value="3"/>
</dbReference>
<evidence type="ECO:0000313" key="7">
    <source>
        <dbReference type="EMBL" id="RMX55604.1"/>
    </source>
</evidence>
<dbReference type="Proteomes" id="UP000275408">
    <property type="component" value="Unassembled WGS sequence"/>
</dbReference>
<dbReference type="SMART" id="SM00409">
    <property type="entry name" value="IG"/>
    <property type="match status" value="3"/>
</dbReference>
<comment type="caution">
    <text evidence="7">The sequence shown here is derived from an EMBL/GenBank/DDBJ whole genome shotgun (WGS) entry which is preliminary data.</text>
</comment>
<name>A0A3M6UPY1_POCDA</name>
<dbReference type="FunFam" id="2.60.40.10:FF:000032">
    <property type="entry name" value="palladin isoform X1"/>
    <property type="match status" value="1"/>
</dbReference>
<reference evidence="7 8" key="1">
    <citation type="journal article" date="2018" name="Sci. Rep.">
        <title>Comparative analysis of the Pocillopora damicornis genome highlights role of immune system in coral evolution.</title>
        <authorList>
            <person name="Cunning R."/>
            <person name="Bay R.A."/>
            <person name="Gillette P."/>
            <person name="Baker A.C."/>
            <person name="Traylor-Knowles N."/>
        </authorList>
    </citation>
    <scope>NUCLEOTIDE SEQUENCE [LARGE SCALE GENOMIC DNA]</scope>
    <source>
        <strain evidence="7">RSMAS</strain>
        <tissue evidence="7">Whole animal</tissue>
    </source>
</reference>
<dbReference type="InterPro" id="IPR003598">
    <property type="entry name" value="Ig_sub2"/>
</dbReference>
<dbReference type="InterPro" id="IPR036179">
    <property type="entry name" value="Ig-like_dom_sf"/>
</dbReference>
<dbReference type="Pfam" id="PF07679">
    <property type="entry name" value="I-set"/>
    <property type="match status" value="1"/>
</dbReference>
<keyword evidence="2" id="KW-1015">Disulfide bond</keyword>
<evidence type="ECO:0000259" key="6">
    <source>
        <dbReference type="PROSITE" id="PS50835"/>
    </source>
</evidence>
<dbReference type="Pfam" id="PF01391">
    <property type="entry name" value="Collagen"/>
    <property type="match status" value="1"/>
</dbReference>
<feature type="domain" description="Ig-like" evidence="6">
    <location>
        <begin position="150"/>
        <end position="234"/>
    </location>
</feature>
<evidence type="ECO:0000313" key="8">
    <source>
        <dbReference type="Proteomes" id="UP000275408"/>
    </source>
</evidence>